<comment type="cofactor">
    <cofactor evidence="1">
        <name>Zn(2+)</name>
        <dbReference type="ChEBI" id="CHEBI:29105"/>
    </cofactor>
</comment>
<gene>
    <name evidence="6" type="primary">yidD</name>
    <name evidence="6" type="ORF">EII33_04890</name>
</gene>
<dbReference type="SUPFAM" id="SSF48452">
    <property type="entry name" value="TPR-like"/>
    <property type="match status" value="1"/>
</dbReference>
<evidence type="ECO:0000256" key="2">
    <source>
        <dbReference type="ARBA" id="ARBA00005988"/>
    </source>
</evidence>
<sequence>MKHTLLYILLLVAICPLWAQDSSKAADAYIRFYQKYISEQKNSHCAMYPSCSAFGRMVFKERPFAEAITLVADRMMRCSHDAKFYDIASPHGYRSLIDYPYYHTPHRTDYPLPGTDILKRSTGREDTRLFINHLINRKEYQTALLEIERVLFFNPQASDTLYAQKLLCRRATQGMEKGIFEYETEFPEHIRQSDYVGMQAAMLYYIIDNRPSAADILDRIIERKGHTETTEKAYALRGIIEADAQRFAEARRYFAKASATQPETLSAKNLEVLSRMERQKKKSPALARILSIIPGGGYLYTGHKGSALTAFVINSLLGYATYTSIKQQNYGVAGLCGFMSLSFYIGNINGAGRSASRHNRKKHNTLIKQLENSNNIFIN</sequence>
<comment type="similarity">
    <text evidence="2">Belongs to the peptidase M14 family.</text>
</comment>
<feature type="chain" id="PRO_5017932103" evidence="5">
    <location>
        <begin position="20"/>
        <end position="379"/>
    </location>
</feature>
<evidence type="ECO:0000256" key="1">
    <source>
        <dbReference type="ARBA" id="ARBA00001947"/>
    </source>
</evidence>
<reference evidence="6 7" key="1">
    <citation type="submission" date="2018-11" db="EMBL/GenBank/DDBJ databases">
        <title>Genomes From Bacteria Associated with the Canine Oral Cavity: a Test Case for Automated Genome-Based Taxonomic Assignment.</title>
        <authorList>
            <person name="Coil D.A."/>
            <person name="Jospin G."/>
            <person name="Darling A.E."/>
            <person name="Wallis C."/>
            <person name="Davis I.J."/>
            <person name="Harris S."/>
            <person name="Eisen J.A."/>
            <person name="Holcombe L.J."/>
            <person name="O'Flynn C."/>
        </authorList>
    </citation>
    <scope>NUCLEOTIDE SEQUENCE [LARGE SCALE GENOMIC DNA]</scope>
    <source>
        <strain evidence="6 7">OH1047_COT-310</strain>
    </source>
</reference>
<dbReference type="Gene3D" id="1.25.40.10">
    <property type="entry name" value="Tetratricopeptide repeat domain"/>
    <property type="match status" value="1"/>
</dbReference>
<feature type="signal peptide" evidence="5">
    <location>
        <begin position="1"/>
        <end position="19"/>
    </location>
</feature>
<dbReference type="Proteomes" id="UP000279562">
    <property type="component" value="Unassembled WGS sequence"/>
</dbReference>
<evidence type="ECO:0000256" key="5">
    <source>
        <dbReference type="SAM" id="SignalP"/>
    </source>
</evidence>
<dbReference type="SMART" id="SM01234">
    <property type="entry name" value="Haemolytic"/>
    <property type="match status" value="1"/>
</dbReference>
<dbReference type="InterPro" id="IPR002696">
    <property type="entry name" value="Membr_insert_effic_factor_YidD"/>
</dbReference>
<keyword evidence="5" id="KW-0732">Signal</keyword>
<accession>A0A3P2A9X5</accession>
<dbReference type="OrthoDB" id="1034601at2"/>
<evidence type="ECO:0000256" key="3">
    <source>
        <dbReference type="ARBA" id="ARBA00022723"/>
    </source>
</evidence>
<dbReference type="Pfam" id="PF01809">
    <property type="entry name" value="YidD"/>
    <property type="match status" value="1"/>
</dbReference>
<proteinExistence type="inferred from homology"/>
<evidence type="ECO:0000313" key="7">
    <source>
        <dbReference type="Proteomes" id="UP000279562"/>
    </source>
</evidence>
<keyword evidence="7" id="KW-1185">Reference proteome</keyword>
<keyword evidence="3" id="KW-0479">Metal-binding</keyword>
<comment type="caution">
    <text evidence="6">The sequence shown here is derived from an EMBL/GenBank/DDBJ whole genome shotgun (WGS) entry which is preliminary data.</text>
</comment>
<dbReference type="EMBL" id="RQYF01000013">
    <property type="protein sequence ID" value="RRD92217.1"/>
    <property type="molecule type" value="Genomic_DNA"/>
</dbReference>
<dbReference type="InterPro" id="IPR011990">
    <property type="entry name" value="TPR-like_helical_dom_sf"/>
</dbReference>
<evidence type="ECO:0000313" key="6">
    <source>
        <dbReference type="EMBL" id="RRD92217.1"/>
    </source>
</evidence>
<keyword evidence="4" id="KW-0862">Zinc</keyword>
<dbReference type="AlphaFoldDB" id="A0A3P2A9X5"/>
<name>A0A3P2A9X5_9BACE</name>
<protein>
    <submittedName>
        <fullName evidence="6">Membrane protein insertion efficiency factor YidD</fullName>
    </submittedName>
</protein>
<dbReference type="NCBIfam" id="TIGR00278">
    <property type="entry name" value="membrane protein insertion efficiency factor YidD"/>
    <property type="match status" value="1"/>
</dbReference>
<dbReference type="GO" id="GO:0046872">
    <property type="term" value="F:metal ion binding"/>
    <property type="evidence" value="ECO:0007669"/>
    <property type="project" value="UniProtKB-KW"/>
</dbReference>
<dbReference type="InterPro" id="IPR057247">
    <property type="entry name" value="CARBOXYPEPT_ZN_2"/>
</dbReference>
<evidence type="ECO:0000256" key="4">
    <source>
        <dbReference type="ARBA" id="ARBA00022833"/>
    </source>
</evidence>
<organism evidence="6 7">
    <name type="scientific">Prevotella heparinolytica</name>
    <dbReference type="NCBI Taxonomy" id="28113"/>
    <lineage>
        <taxon>Bacteria</taxon>
        <taxon>Pseudomonadati</taxon>
        <taxon>Bacteroidota</taxon>
        <taxon>Bacteroidia</taxon>
        <taxon>Bacteroidales</taxon>
        <taxon>Bacteroidaceae</taxon>
        <taxon>Bacteroides</taxon>
    </lineage>
</organism>
<dbReference type="RefSeq" id="WP_125238751.1">
    <property type="nucleotide sequence ID" value="NZ_CAACYH010000004.1"/>
</dbReference>
<dbReference type="PROSITE" id="PS00133">
    <property type="entry name" value="CARBOXYPEPT_ZN_2"/>
    <property type="match status" value="1"/>
</dbReference>